<name>E9H1S4_DAPPU</name>
<evidence type="ECO:0000256" key="4">
    <source>
        <dbReference type="ARBA" id="ARBA00023242"/>
    </source>
</evidence>
<dbReference type="Proteomes" id="UP000000305">
    <property type="component" value="Unassembled WGS sequence"/>
</dbReference>
<dbReference type="GO" id="GO:0000785">
    <property type="term" value="C:chromatin"/>
    <property type="evidence" value="ECO:0000318"/>
    <property type="project" value="GO_Central"/>
</dbReference>
<proteinExistence type="predicted"/>
<dbReference type="Gene3D" id="1.25.10.10">
    <property type="entry name" value="Leucine-rich Repeat Variant"/>
    <property type="match status" value="1"/>
</dbReference>
<dbReference type="GO" id="GO:0005634">
    <property type="term" value="C:nucleus"/>
    <property type="evidence" value="ECO:0000318"/>
    <property type="project" value="GO_Central"/>
</dbReference>
<dbReference type="InterPro" id="IPR039776">
    <property type="entry name" value="Pds5"/>
</dbReference>
<dbReference type="OrthoDB" id="200660at2759"/>
<dbReference type="eggNOG" id="KOG1525">
    <property type="taxonomic scope" value="Eukaryota"/>
</dbReference>
<dbReference type="STRING" id="6669.E9H1S4"/>
<gene>
    <name evidence="6" type="ORF">DAPPUDRAFT_57300</name>
</gene>
<dbReference type="Pfam" id="PF20168">
    <property type="entry name" value="PDS5"/>
    <property type="match status" value="1"/>
</dbReference>
<keyword evidence="7" id="KW-1185">Reference proteome</keyword>
<sequence length="1117" mass="128560">MPGGGDTVTIIYPQGCKEVTEDLTPDELIRRLKTLAHTFQSMGQEEGAYQEFVPLALHLADDFFLQHHSRDVQLLIACCIADVLRVYAPDAPYTDPEQVKGIFLFLIRQLGGLKDPKDPAFKRYFYLLENLAYVKSFNMCFDLEDCQEIFCELFKLIFKIVNDEHSGKVKSFMLDILCPLITESDSVSNELLDIILSNIVEPLKSQRKNAYKLARELLLKCSDTLEPYIQAFFNQVLILGKEDKQLFIATKVYDLIYELYHVCSRVLLSVLPQLEFKLKSPDEQERMGCVSLLARMFSEKDSQLATQHRQLWRAFLGRFNDISVAIRTKCVQYSMHFLLNHPELRQDVTETLKLRQHDAEESVRYEVVTAIVATAKRDFSIVSDSEDLVNFVKERTLDKKFKIRKEALTGLAMIYKTFLGDPDVPETTKKAVTWIKDKILHGYYMTGLEDRLLVERLLNTCLVPYQLPADVRMKKLYYLYATIDENATKSFIELQKSQATVRKAVSDLTEVYSLEPGDVRDKEITTRVAQLSKYLPDPIKAAEFIHKFAVNLATDEHMLRLLETVVNPEVSCKECAEAGTQLLKKLGQPVMTNLYYNTVKLLMERISSVLIDKDAVTYLVQYVESCLRRDEGMMAEDIGIEPETAGEKGLRLLFVLAFGFPAHFMTEDVLSRLVNILSLDSQDHSVSAMVLCILTFVGKYRPLETQFQDIVSQLIPICERLATEGTTKQAKHAMRCLHVNITNQEQVFSKILESLKDNLVTSSPHCRTSIVTLGHMALLLPDRFTIQIKNIVSRKIVKELLLKNHGETEHMSAENTNDEWCEEDQLPEETRCKVEAMKMMARWLIGLKNDVMSAQKTFRMLTAFIAHRGDLFDGGRIGKTEMAWLRLSAGMSMLKICEQKGVGDQFTVDQFYSLSLLIADDMPEVRERFTAKLHRGLYRMPLRSLPLDFMGVYALAGTEEDKRIKAIIRRSMLADISKRRDYQRELQMSGSMERMADKLPYILPDYMLVYAVPILAHDPEFTSHTNTEQLLRIRQCLWFVLEPLMNKHENYCFGFYKALIERMKNHRDALKPDDEESNAKLWAVCDLAMGLIMQKTTSFEMKDYPTQPRIPSMYFRY</sequence>
<evidence type="ECO:0000313" key="6">
    <source>
        <dbReference type="EMBL" id="EFX74316.1"/>
    </source>
</evidence>
<protein>
    <submittedName>
        <fullName evidence="6">Uncharacterized protein</fullName>
    </submittedName>
</protein>
<evidence type="ECO:0000256" key="3">
    <source>
        <dbReference type="ARBA" id="ARBA00022776"/>
    </source>
</evidence>
<dbReference type="InterPro" id="IPR011989">
    <property type="entry name" value="ARM-like"/>
</dbReference>
<dbReference type="GO" id="GO:0007064">
    <property type="term" value="P:mitotic sister chromatid cohesion"/>
    <property type="evidence" value="ECO:0000318"/>
    <property type="project" value="GO_Central"/>
</dbReference>
<evidence type="ECO:0000256" key="1">
    <source>
        <dbReference type="ARBA" id="ARBA00004123"/>
    </source>
</evidence>
<dbReference type="OMA" id="YPPAYNM"/>
<evidence type="ECO:0000256" key="5">
    <source>
        <dbReference type="ARBA" id="ARBA00023306"/>
    </source>
</evidence>
<evidence type="ECO:0000256" key="2">
    <source>
        <dbReference type="ARBA" id="ARBA00022618"/>
    </source>
</evidence>
<keyword evidence="5" id="KW-0131">Cell cycle</keyword>
<dbReference type="InParanoid" id="E9H1S4"/>
<dbReference type="CDD" id="cd19953">
    <property type="entry name" value="PDS5"/>
    <property type="match status" value="1"/>
</dbReference>
<dbReference type="PhylomeDB" id="E9H1S4"/>
<dbReference type="GO" id="GO:0140670">
    <property type="term" value="F:cohesin unloader activity"/>
    <property type="evidence" value="ECO:0000318"/>
    <property type="project" value="GO_Central"/>
</dbReference>
<organism evidence="6 7">
    <name type="scientific">Daphnia pulex</name>
    <name type="common">Water flea</name>
    <dbReference type="NCBI Taxonomy" id="6669"/>
    <lineage>
        <taxon>Eukaryota</taxon>
        <taxon>Metazoa</taxon>
        <taxon>Ecdysozoa</taxon>
        <taxon>Arthropoda</taxon>
        <taxon>Crustacea</taxon>
        <taxon>Branchiopoda</taxon>
        <taxon>Diplostraca</taxon>
        <taxon>Cladocera</taxon>
        <taxon>Anomopoda</taxon>
        <taxon>Daphniidae</taxon>
        <taxon>Daphnia</taxon>
    </lineage>
</organism>
<dbReference type="GO" id="GO:0051301">
    <property type="term" value="P:cell division"/>
    <property type="evidence" value="ECO:0007669"/>
    <property type="project" value="UniProtKB-KW"/>
</dbReference>
<keyword evidence="3" id="KW-0498">Mitosis</keyword>
<dbReference type="FunCoup" id="E9H1S4">
    <property type="interactions" value="2026"/>
</dbReference>
<comment type="subcellular location">
    <subcellularLocation>
        <location evidence="1">Nucleus</location>
    </subcellularLocation>
</comment>
<keyword evidence="4" id="KW-0539">Nucleus</keyword>
<dbReference type="PANTHER" id="PTHR12663:SF0">
    <property type="entry name" value="PRECOCIOUS DISSOCIATION OF SISTERS 5, ISOFORM A"/>
    <property type="match status" value="1"/>
</dbReference>
<reference evidence="6 7" key="1">
    <citation type="journal article" date="2011" name="Science">
        <title>The ecoresponsive genome of Daphnia pulex.</title>
        <authorList>
            <person name="Colbourne J.K."/>
            <person name="Pfrender M.E."/>
            <person name="Gilbert D."/>
            <person name="Thomas W.K."/>
            <person name="Tucker A."/>
            <person name="Oakley T.H."/>
            <person name="Tokishita S."/>
            <person name="Aerts A."/>
            <person name="Arnold G.J."/>
            <person name="Basu M.K."/>
            <person name="Bauer D.J."/>
            <person name="Caceres C.E."/>
            <person name="Carmel L."/>
            <person name="Casola C."/>
            <person name="Choi J.H."/>
            <person name="Detter J.C."/>
            <person name="Dong Q."/>
            <person name="Dusheyko S."/>
            <person name="Eads B.D."/>
            <person name="Frohlich T."/>
            <person name="Geiler-Samerotte K.A."/>
            <person name="Gerlach D."/>
            <person name="Hatcher P."/>
            <person name="Jogdeo S."/>
            <person name="Krijgsveld J."/>
            <person name="Kriventseva E.V."/>
            <person name="Kultz D."/>
            <person name="Laforsch C."/>
            <person name="Lindquist E."/>
            <person name="Lopez J."/>
            <person name="Manak J.R."/>
            <person name="Muller J."/>
            <person name="Pangilinan J."/>
            <person name="Patwardhan R.P."/>
            <person name="Pitluck S."/>
            <person name="Pritham E.J."/>
            <person name="Rechtsteiner A."/>
            <person name="Rho M."/>
            <person name="Rogozin I.B."/>
            <person name="Sakarya O."/>
            <person name="Salamov A."/>
            <person name="Schaack S."/>
            <person name="Shapiro H."/>
            <person name="Shiga Y."/>
            <person name="Skalitzky C."/>
            <person name="Smith Z."/>
            <person name="Souvorov A."/>
            <person name="Sung W."/>
            <person name="Tang Z."/>
            <person name="Tsuchiya D."/>
            <person name="Tu H."/>
            <person name="Vos H."/>
            <person name="Wang M."/>
            <person name="Wolf Y.I."/>
            <person name="Yamagata H."/>
            <person name="Yamada T."/>
            <person name="Ye Y."/>
            <person name="Shaw J.R."/>
            <person name="Andrews J."/>
            <person name="Crease T.J."/>
            <person name="Tang H."/>
            <person name="Lucas S.M."/>
            <person name="Robertson H.M."/>
            <person name="Bork P."/>
            <person name="Koonin E.V."/>
            <person name="Zdobnov E.M."/>
            <person name="Grigoriev I.V."/>
            <person name="Lynch M."/>
            <person name="Boore J.L."/>
        </authorList>
    </citation>
    <scope>NUCLEOTIDE SEQUENCE [LARGE SCALE GENOMIC DNA]</scope>
</reference>
<keyword evidence="2" id="KW-0132">Cell division</keyword>
<dbReference type="HOGENOM" id="CLU_004041_0_0_1"/>
<dbReference type="SUPFAM" id="SSF48371">
    <property type="entry name" value="ARM repeat"/>
    <property type="match status" value="1"/>
</dbReference>
<dbReference type="PANTHER" id="PTHR12663">
    <property type="entry name" value="ANDROGEN INDUCED INHIBITOR OF PROLIFERATION AS3 / PDS5-RELATED"/>
    <property type="match status" value="1"/>
</dbReference>
<dbReference type="AlphaFoldDB" id="E9H1S4"/>
<dbReference type="EMBL" id="GL732584">
    <property type="protein sequence ID" value="EFX74316.1"/>
    <property type="molecule type" value="Genomic_DNA"/>
</dbReference>
<dbReference type="KEGG" id="dpx:DAPPUDRAFT_57300"/>
<evidence type="ECO:0000313" key="7">
    <source>
        <dbReference type="Proteomes" id="UP000000305"/>
    </source>
</evidence>
<accession>E9H1S4</accession>
<dbReference type="InterPro" id="IPR016024">
    <property type="entry name" value="ARM-type_fold"/>
</dbReference>